<accession>A0A5N6Q2H3</accession>
<sequence length="74" mass="8599">MEEEFDVSAFSAINALRRATLKERSVREEERRQIQAKIQAHAQVLRAAFTFQASGNDTDALKNKIKNDYKEERE</sequence>
<dbReference type="AlphaFoldDB" id="A0A5N6Q2H3"/>
<proteinExistence type="predicted"/>
<dbReference type="EMBL" id="SZYD01000001">
    <property type="protein sequence ID" value="KAD7478276.1"/>
    <property type="molecule type" value="Genomic_DNA"/>
</dbReference>
<keyword evidence="2" id="KW-1185">Reference proteome</keyword>
<protein>
    <submittedName>
        <fullName evidence="1">Uncharacterized protein</fullName>
    </submittedName>
</protein>
<dbReference type="Proteomes" id="UP000326396">
    <property type="component" value="Linkage Group LG1"/>
</dbReference>
<evidence type="ECO:0000313" key="2">
    <source>
        <dbReference type="Proteomes" id="UP000326396"/>
    </source>
</evidence>
<name>A0A5N6Q2H3_9ASTR</name>
<evidence type="ECO:0000313" key="1">
    <source>
        <dbReference type="EMBL" id="KAD7478276.1"/>
    </source>
</evidence>
<reference evidence="1 2" key="1">
    <citation type="submission" date="2019-05" db="EMBL/GenBank/DDBJ databases">
        <title>Mikania micrantha, genome provides insights into the molecular mechanism of rapid growth.</title>
        <authorList>
            <person name="Liu B."/>
        </authorList>
    </citation>
    <scope>NUCLEOTIDE SEQUENCE [LARGE SCALE GENOMIC DNA]</scope>
    <source>
        <strain evidence="1">NLD-2019</strain>
        <tissue evidence="1">Leaf</tissue>
    </source>
</reference>
<gene>
    <name evidence="1" type="ORF">E3N88_01412</name>
</gene>
<comment type="caution">
    <text evidence="1">The sequence shown here is derived from an EMBL/GenBank/DDBJ whole genome shotgun (WGS) entry which is preliminary data.</text>
</comment>
<organism evidence="1 2">
    <name type="scientific">Mikania micrantha</name>
    <name type="common">bitter vine</name>
    <dbReference type="NCBI Taxonomy" id="192012"/>
    <lineage>
        <taxon>Eukaryota</taxon>
        <taxon>Viridiplantae</taxon>
        <taxon>Streptophyta</taxon>
        <taxon>Embryophyta</taxon>
        <taxon>Tracheophyta</taxon>
        <taxon>Spermatophyta</taxon>
        <taxon>Magnoliopsida</taxon>
        <taxon>eudicotyledons</taxon>
        <taxon>Gunneridae</taxon>
        <taxon>Pentapetalae</taxon>
        <taxon>asterids</taxon>
        <taxon>campanulids</taxon>
        <taxon>Asterales</taxon>
        <taxon>Asteraceae</taxon>
        <taxon>Asteroideae</taxon>
        <taxon>Heliantheae alliance</taxon>
        <taxon>Eupatorieae</taxon>
        <taxon>Mikania</taxon>
    </lineage>
</organism>